<organism evidence="7 8">
    <name type="scientific">Arcticibacter tournemirensis</name>
    <dbReference type="NCBI Taxonomy" id="699437"/>
    <lineage>
        <taxon>Bacteria</taxon>
        <taxon>Pseudomonadati</taxon>
        <taxon>Bacteroidota</taxon>
        <taxon>Sphingobacteriia</taxon>
        <taxon>Sphingobacteriales</taxon>
        <taxon>Sphingobacteriaceae</taxon>
        <taxon>Arcticibacter</taxon>
    </lineage>
</organism>
<keyword evidence="1 4" id="KW-0349">Heme</keyword>
<dbReference type="Pfam" id="PF13442">
    <property type="entry name" value="Cytochrome_CBB3"/>
    <property type="match status" value="1"/>
</dbReference>
<name>A0A4Q0M6G1_9SPHI</name>
<dbReference type="PROSITE" id="PS51257">
    <property type="entry name" value="PROKAR_LIPOPROTEIN"/>
    <property type="match status" value="1"/>
</dbReference>
<sequence>MECRAFVFIVGLWGVLTLIACSSPSPAGETEWPASFGYGRSATPAEISAKDIDVRPDGKGLPAGEGTVAAGKVIYAAKCAACHGKTGVEGPFDKLVAPPITKDAEGGRERKAIGNYWPYASTLYDYINRAMPFNQPGSLSADEVYSVTAYLLFANRIIGADAVLNRKSLPLVVMPAHERFVTDDRRGGREIK</sequence>
<evidence type="ECO:0000313" key="7">
    <source>
        <dbReference type="EMBL" id="RXF68641.1"/>
    </source>
</evidence>
<evidence type="ECO:0000256" key="4">
    <source>
        <dbReference type="PROSITE-ProRule" id="PRU00433"/>
    </source>
</evidence>
<dbReference type="PANTHER" id="PTHR35008">
    <property type="entry name" value="BLL4482 PROTEIN-RELATED"/>
    <property type="match status" value="1"/>
</dbReference>
<feature type="domain" description="Cytochrome c" evidence="6">
    <location>
        <begin position="66"/>
        <end position="155"/>
    </location>
</feature>
<evidence type="ECO:0000256" key="3">
    <source>
        <dbReference type="ARBA" id="ARBA00023004"/>
    </source>
</evidence>
<dbReference type="InterPro" id="IPR051459">
    <property type="entry name" value="Cytochrome_c-type_DH"/>
</dbReference>
<dbReference type="Proteomes" id="UP000290848">
    <property type="component" value="Unassembled WGS sequence"/>
</dbReference>
<dbReference type="GO" id="GO:0009055">
    <property type="term" value="F:electron transfer activity"/>
    <property type="evidence" value="ECO:0007669"/>
    <property type="project" value="InterPro"/>
</dbReference>
<evidence type="ECO:0000313" key="8">
    <source>
        <dbReference type="Proteomes" id="UP000290848"/>
    </source>
</evidence>
<keyword evidence="2 4" id="KW-0479">Metal-binding</keyword>
<reference evidence="7 8" key="1">
    <citation type="submission" date="2018-12" db="EMBL/GenBank/DDBJ databases">
        <title>The Draft Genome Sequence of the Soil Bacterium Pedobacter tournemirensis R1.</title>
        <authorList>
            <person name="He J."/>
        </authorList>
    </citation>
    <scope>NUCLEOTIDE SEQUENCE [LARGE SCALE GENOMIC DNA]</scope>
    <source>
        <strain evidence="7 8">R1</strain>
    </source>
</reference>
<comment type="caution">
    <text evidence="7">The sequence shown here is derived from an EMBL/GenBank/DDBJ whole genome shotgun (WGS) entry which is preliminary data.</text>
</comment>
<feature type="signal peptide" evidence="5">
    <location>
        <begin position="1"/>
        <end position="27"/>
    </location>
</feature>
<evidence type="ECO:0000256" key="5">
    <source>
        <dbReference type="SAM" id="SignalP"/>
    </source>
</evidence>
<evidence type="ECO:0000259" key="6">
    <source>
        <dbReference type="PROSITE" id="PS51007"/>
    </source>
</evidence>
<dbReference type="PROSITE" id="PS51007">
    <property type="entry name" value="CYTC"/>
    <property type="match status" value="1"/>
</dbReference>
<dbReference type="PANTHER" id="PTHR35008:SF8">
    <property type="entry name" value="ALCOHOL DEHYDROGENASE CYTOCHROME C SUBUNIT"/>
    <property type="match status" value="1"/>
</dbReference>
<dbReference type="RefSeq" id="WP_128770272.1">
    <property type="nucleotide sequence ID" value="NZ_RXOC01000010.1"/>
</dbReference>
<dbReference type="GO" id="GO:0020037">
    <property type="term" value="F:heme binding"/>
    <property type="evidence" value="ECO:0007669"/>
    <property type="project" value="InterPro"/>
</dbReference>
<feature type="chain" id="PRO_5020319171" evidence="5">
    <location>
        <begin position="28"/>
        <end position="192"/>
    </location>
</feature>
<protein>
    <submittedName>
        <fullName evidence="7">C-type cytochrome</fullName>
    </submittedName>
</protein>
<gene>
    <name evidence="7" type="ORF">EKH83_15040</name>
</gene>
<dbReference type="SUPFAM" id="SSF46626">
    <property type="entry name" value="Cytochrome c"/>
    <property type="match status" value="1"/>
</dbReference>
<dbReference type="EMBL" id="RXOC01000010">
    <property type="protein sequence ID" value="RXF68641.1"/>
    <property type="molecule type" value="Genomic_DNA"/>
</dbReference>
<dbReference type="InterPro" id="IPR009056">
    <property type="entry name" value="Cyt_c-like_dom"/>
</dbReference>
<keyword evidence="3 4" id="KW-0408">Iron</keyword>
<dbReference type="Gene3D" id="1.10.760.10">
    <property type="entry name" value="Cytochrome c-like domain"/>
    <property type="match status" value="1"/>
</dbReference>
<evidence type="ECO:0000256" key="2">
    <source>
        <dbReference type="ARBA" id="ARBA00022723"/>
    </source>
</evidence>
<dbReference type="InterPro" id="IPR036909">
    <property type="entry name" value="Cyt_c-like_dom_sf"/>
</dbReference>
<proteinExistence type="predicted"/>
<accession>A0A4Q0M6G1</accession>
<keyword evidence="5" id="KW-0732">Signal</keyword>
<evidence type="ECO:0000256" key="1">
    <source>
        <dbReference type="ARBA" id="ARBA00022617"/>
    </source>
</evidence>
<dbReference type="GO" id="GO:0046872">
    <property type="term" value="F:metal ion binding"/>
    <property type="evidence" value="ECO:0007669"/>
    <property type="project" value="UniProtKB-KW"/>
</dbReference>
<dbReference type="AlphaFoldDB" id="A0A4Q0M6G1"/>